<name>A0AA49FL02_9PROT</name>
<accession>A0AA49FL02</accession>
<protein>
    <submittedName>
        <fullName evidence="1">Uncharacterized protein</fullName>
    </submittedName>
</protein>
<dbReference type="Pfam" id="PF19456">
    <property type="entry name" value="MobI"/>
    <property type="match status" value="1"/>
</dbReference>
<gene>
    <name evidence="1" type="ORF">OHM77_00860</name>
</gene>
<dbReference type="KEGG" id="npv:OHM77_00860"/>
<proteinExistence type="predicted"/>
<sequence length="158" mass="18217">MEKQDPYIAARDALEDRMEALHDLAYEIVMKHWEAVRSYERQSPGWENRSTLQLRCDKKGNSIRIDWCGLKWYGSKKLDNRKMIRITITKPPGSHGYHLPKLYAHAKEWEKPLIKDTEEKLSAIRREASHVIKAIIAVRYAAKVASSDAATLLKEGAD</sequence>
<reference evidence="1" key="1">
    <citation type="journal article" date="2023" name="Nat. Microbiol.">
        <title>Enrichment and characterization of a nitric oxide-reducing microbial community in a continuous bioreactor.</title>
        <authorList>
            <person name="Garrido-Amador P."/>
            <person name="Stortenbeker N."/>
            <person name="Wessels H.J.C.T."/>
            <person name="Speth D.R."/>
            <person name="Garcia-Heredia I."/>
            <person name="Kartal B."/>
        </authorList>
    </citation>
    <scope>NUCLEOTIDE SEQUENCE</scope>
    <source>
        <strain evidence="1">MAG1</strain>
    </source>
</reference>
<evidence type="ECO:0000313" key="1">
    <source>
        <dbReference type="EMBL" id="WIM05872.1"/>
    </source>
</evidence>
<dbReference type="Proteomes" id="UP001234916">
    <property type="component" value="Chromosome"/>
</dbReference>
<dbReference type="EMBL" id="CP107246">
    <property type="protein sequence ID" value="WIM05872.1"/>
    <property type="molecule type" value="Genomic_DNA"/>
</dbReference>
<dbReference type="AlphaFoldDB" id="A0AA49FL02"/>
<organism evidence="1">
    <name type="scientific">Candidatus Nitricoxidivorans perseverans</name>
    <dbReference type="NCBI Taxonomy" id="2975601"/>
    <lineage>
        <taxon>Bacteria</taxon>
        <taxon>Pseudomonadati</taxon>
        <taxon>Pseudomonadota</taxon>
        <taxon>Betaproteobacteria</taxon>
        <taxon>Nitrosomonadales</taxon>
        <taxon>Sterolibacteriaceae</taxon>
        <taxon>Candidatus Nitricoxidivorans</taxon>
    </lineage>
</organism>
<dbReference type="InterPro" id="IPR045809">
    <property type="entry name" value="MobI"/>
</dbReference>